<evidence type="ECO:0000313" key="3">
    <source>
        <dbReference type="EMBL" id="EWH14356.1"/>
    </source>
</evidence>
<accession>A0ABP3BBB1</accession>
<proteinExistence type="predicted"/>
<comment type="caution">
    <text evidence="3">The sequence shown here is derived from an EMBL/GenBank/DDBJ whole genome shotgun (WGS) entry which is preliminary data.</text>
</comment>
<feature type="signal peptide" evidence="1">
    <location>
        <begin position="1"/>
        <end position="23"/>
    </location>
</feature>
<evidence type="ECO:0000259" key="2">
    <source>
        <dbReference type="Pfam" id="PF10988"/>
    </source>
</evidence>
<keyword evidence="1" id="KW-0732">Signal</keyword>
<dbReference type="InterPro" id="IPR021255">
    <property type="entry name" value="DUF2807"/>
</dbReference>
<evidence type="ECO:0000313" key="4">
    <source>
        <dbReference type="Proteomes" id="UP000019275"/>
    </source>
</evidence>
<dbReference type="Proteomes" id="UP000019275">
    <property type="component" value="Unassembled WGS sequence"/>
</dbReference>
<dbReference type="Pfam" id="PF10988">
    <property type="entry name" value="DUF2807"/>
    <property type="match status" value="1"/>
</dbReference>
<reference evidence="3 4" key="1">
    <citation type="journal article" date="2014" name="Genome Announc.">
        <title>Draft Genome Sequence of the Carrageenan-Degrading Bacterium Cellulophaga sp. Strain KL-A, Isolated from Decaying Marine Algae.</title>
        <authorList>
            <person name="Shan D."/>
            <person name="Ying J."/>
            <person name="Li X."/>
            <person name="Gao Z."/>
            <person name="Wei G."/>
            <person name="Shao Z."/>
        </authorList>
    </citation>
    <scope>NUCLEOTIDE SEQUENCE [LARGE SCALE GENOMIC DNA]</scope>
    <source>
        <strain evidence="3 4">KL-A</strain>
    </source>
</reference>
<protein>
    <recommendedName>
        <fullName evidence="2">Putative auto-transporter adhesin head GIN domain-containing protein</fullName>
    </recommendedName>
</protein>
<dbReference type="PROSITE" id="PS51257">
    <property type="entry name" value="PROKAR_LIPOPROTEIN"/>
    <property type="match status" value="1"/>
</dbReference>
<organism evidence="3 4">
    <name type="scientific">Cellulophaga geojensis KL-A</name>
    <dbReference type="NCBI Taxonomy" id="1328323"/>
    <lineage>
        <taxon>Bacteria</taxon>
        <taxon>Pseudomonadati</taxon>
        <taxon>Bacteroidota</taxon>
        <taxon>Flavobacteriia</taxon>
        <taxon>Flavobacteriales</taxon>
        <taxon>Flavobacteriaceae</taxon>
        <taxon>Cellulophaga</taxon>
    </lineage>
</organism>
<dbReference type="RefSeq" id="WP_013622061.1">
    <property type="nucleotide sequence ID" value="NZ_ARZX01000004.1"/>
</dbReference>
<dbReference type="EMBL" id="ARZX01000004">
    <property type="protein sequence ID" value="EWH14356.1"/>
    <property type="molecule type" value="Genomic_DNA"/>
</dbReference>
<gene>
    <name evidence="3" type="ORF">KLA_05026</name>
</gene>
<feature type="domain" description="Putative auto-transporter adhesin head GIN" evidence="2">
    <location>
        <begin position="45"/>
        <end position="223"/>
    </location>
</feature>
<dbReference type="Gene3D" id="2.160.20.120">
    <property type="match status" value="1"/>
</dbReference>
<evidence type="ECO:0000256" key="1">
    <source>
        <dbReference type="SAM" id="SignalP"/>
    </source>
</evidence>
<feature type="chain" id="PRO_5045273691" description="Putative auto-transporter adhesin head GIN domain-containing protein" evidence="1">
    <location>
        <begin position="24"/>
        <end position="238"/>
    </location>
</feature>
<name>A0ABP3BBB1_9FLAO</name>
<keyword evidence="4" id="KW-1185">Reference proteome</keyword>
<sequence>MATLSKITIAVVLSLLFTSCSFNIGSGKKGNGVLTEQSRDVATSFERISASEGINVYVTQAKEFSIRVEADENVIDLIGTDIKDGKLKIHAIENIGRATKNVHVTLPVVTALYSSSGAELISESQIETNEIDLNASSGADIQIALVANSVNADCSSGADIKLSGKTNNLTVNASSGSDIDAYELKTKTCDADASSGADISVDVSDSLIADASSGADIKYSGTATVKKNKSSSGSVKKR</sequence>